<evidence type="ECO:0000313" key="2">
    <source>
        <dbReference type="EMBL" id="MCE3217088.1"/>
    </source>
</evidence>
<name>A0ABS8X0X0_DATST</name>
<feature type="compositionally biased region" description="Low complexity" evidence="1">
    <location>
        <begin position="1"/>
        <end position="12"/>
    </location>
</feature>
<feature type="compositionally biased region" description="Polar residues" evidence="1">
    <location>
        <begin position="119"/>
        <end position="144"/>
    </location>
</feature>
<gene>
    <name evidence="2" type="ORF">HAX54_010309</name>
</gene>
<evidence type="ECO:0000256" key="1">
    <source>
        <dbReference type="SAM" id="MobiDB-lite"/>
    </source>
</evidence>
<feature type="region of interest" description="Disordered" evidence="1">
    <location>
        <begin position="1"/>
        <end position="24"/>
    </location>
</feature>
<evidence type="ECO:0000313" key="3">
    <source>
        <dbReference type="Proteomes" id="UP000823775"/>
    </source>
</evidence>
<protein>
    <submittedName>
        <fullName evidence="2">Uncharacterized protein</fullName>
    </submittedName>
</protein>
<dbReference type="EMBL" id="JACEIK010015661">
    <property type="protein sequence ID" value="MCE3217088.1"/>
    <property type="molecule type" value="Genomic_DNA"/>
</dbReference>
<reference evidence="2 3" key="1">
    <citation type="journal article" date="2021" name="BMC Genomics">
        <title>Datura genome reveals duplications of psychoactive alkaloid biosynthetic genes and high mutation rate following tissue culture.</title>
        <authorList>
            <person name="Rajewski A."/>
            <person name="Carter-House D."/>
            <person name="Stajich J."/>
            <person name="Litt A."/>
        </authorList>
    </citation>
    <scope>NUCLEOTIDE SEQUENCE [LARGE SCALE GENOMIC DNA]</scope>
    <source>
        <strain evidence="2">AR-01</strain>
    </source>
</reference>
<dbReference type="Proteomes" id="UP000823775">
    <property type="component" value="Unassembled WGS sequence"/>
</dbReference>
<accession>A0ABS8X0X0</accession>
<organism evidence="2 3">
    <name type="scientific">Datura stramonium</name>
    <name type="common">Jimsonweed</name>
    <name type="synonym">Common thornapple</name>
    <dbReference type="NCBI Taxonomy" id="4076"/>
    <lineage>
        <taxon>Eukaryota</taxon>
        <taxon>Viridiplantae</taxon>
        <taxon>Streptophyta</taxon>
        <taxon>Embryophyta</taxon>
        <taxon>Tracheophyta</taxon>
        <taxon>Spermatophyta</taxon>
        <taxon>Magnoliopsida</taxon>
        <taxon>eudicotyledons</taxon>
        <taxon>Gunneridae</taxon>
        <taxon>Pentapetalae</taxon>
        <taxon>asterids</taxon>
        <taxon>lamiids</taxon>
        <taxon>Solanales</taxon>
        <taxon>Solanaceae</taxon>
        <taxon>Solanoideae</taxon>
        <taxon>Datureae</taxon>
        <taxon>Datura</taxon>
    </lineage>
</organism>
<proteinExistence type="predicted"/>
<comment type="caution">
    <text evidence="2">The sequence shown here is derived from an EMBL/GenBank/DDBJ whole genome shotgun (WGS) entry which is preliminary data.</text>
</comment>
<keyword evidence="3" id="KW-1185">Reference proteome</keyword>
<feature type="region of interest" description="Disordered" evidence="1">
    <location>
        <begin position="111"/>
        <end position="167"/>
    </location>
</feature>
<sequence>MEEAAPAATSTSEELREKSGLSPDLQILEPNVTVTAVQGTINGTVRDQIVTDGTVTDQIATESLDAEPPAAPWTKLFQKNRPQRRRVVPKPVVQEWKSKAPLPVESVVIQLDKGKQKQDPYSTTPELMLHSNTNSDTPLSNKFESISGIAGDTQIPPGDKGGEPHTL</sequence>